<organism evidence="2 3">
    <name type="scientific">Acidaminococcus intestini</name>
    <dbReference type="NCBI Taxonomy" id="187327"/>
    <lineage>
        <taxon>Bacteria</taxon>
        <taxon>Bacillati</taxon>
        <taxon>Bacillota</taxon>
        <taxon>Negativicutes</taxon>
        <taxon>Acidaminococcales</taxon>
        <taxon>Acidaminococcaceae</taxon>
        <taxon>Acidaminococcus</taxon>
    </lineage>
</organism>
<keyword evidence="1" id="KW-0472">Membrane</keyword>
<evidence type="ECO:0000313" key="3">
    <source>
        <dbReference type="Proteomes" id="UP000754226"/>
    </source>
</evidence>
<keyword evidence="1" id="KW-0812">Transmembrane</keyword>
<keyword evidence="1" id="KW-1133">Transmembrane helix</keyword>
<protein>
    <submittedName>
        <fullName evidence="2">Uncharacterized protein</fullName>
    </submittedName>
</protein>
<comment type="caution">
    <text evidence="2">The sequence shown here is derived from an EMBL/GenBank/DDBJ whole genome shotgun (WGS) entry which is preliminary data.</text>
</comment>
<feature type="transmembrane region" description="Helical" evidence="1">
    <location>
        <begin position="58"/>
        <end position="81"/>
    </location>
</feature>
<feature type="transmembrane region" description="Helical" evidence="1">
    <location>
        <begin position="27"/>
        <end position="52"/>
    </location>
</feature>
<accession>A0A943EGY8</accession>
<dbReference type="AlphaFoldDB" id="A0A943EGY8"/>
<proteinExistence type="predicted"/>
<dbReference type="Proteomes" id="UP000754226">
    <property type="component" value="Unassembled WGS sequence"/>
</dbReference>
<gene>
    <name evidence="2" type="ORF">KHX13_04915</name>
</gene>
<dbReference type="EMBL" id="JAGZCZ010000005">
    <property type="protein sequence ID" value="MBS5519658.1"/>
    <property type="molecule type" value="Genomic_DNA"/>
</dbReference>
<evidence type="ECO:0000313" key="2">
    <source>
        <dbReference type="EMBL" id="MBS5519658.1"/>
    </source>
</evidence>
<reference evidence="2" key="1">
    <citation type="submission" date="2021-02" db="EMBL/GenBank/DDBJ databases">
        <title>Infant gut strain persistence is associated with maternal origin, phylogeny, and functional potential including surface adhesion and iron acquisition.</title>
        <authorList>
            <person name="Lou Y.C."/>
        </authorList>
    </citation>
    <scope>NUCLEOTIDE SEQUENCE</scope>
    <source>
        <strain evidence="2">L3_106_000M1_dasL3_106_000M1_concoct_15</strain>
    </source>
</reference>
<evidence type="ECO:0000256" key="1">
    <source>
        <dbReference type="SAM" id="Phobius"/>
    </source>
</evidence>
<name>A0A943EGY8_9FIRM</name>
<sequence length="118" mass="13234">MKTPQKLILKALDSLGKVKMNGFPRGFIILLMLCVLSSILLYLGGWCWCWYFKGAPDLPAMALFIDTITKVPFIAAIGFLAKASYDINRDGVMDYFQQKEDEDAKSNLRTSEGTCRKG</sequence>